<dbReference type="AlphaFoldDB" id="A0AA38I0T6"/>
<name>A0AA38I0T6_9CUCU</name>
<proteinExistence type="predicted"/>
<dbReference type="EMBL" id="JALNTZ010000007">
    <property type="protein sequence ID" value="KAJ3644534.1"/>
    <property type="molecule type" value="Genomic_DNA"/>
</dbReference>
<evidence type="ECO:0000313" key="2">
    <source>
        <dbReference type="Proteomes" id="UP001168821"/>
    </source>
</evidence>
<protein>
    <submittedName>
        <fullName evidence="1">Uncharacterized protein</fullName>
    </submittedName>
</protein>
<keyword evidence="2" id="KW-1185">Reference proteome</keyword>
<sequence length="339" mass="38227">MSQLNENSSSAHKSVLQSEYTDFQDAFFKQFVRPFQRICGQTPTNEVVTKKPQEATAPIPPLLKEEKIEKVDLTSEEINTDLFLDWRDNWQYVDPTQNNLVRPEIKLESVDLKENKHWADIDISEDEVVTRPEPSIEDEICNYVLYKHTLEPDPEANKASEASASRSFENIVKIESPKNGNFKRAINSQKLAKPAVPTKKRSKVLQKKVKIGGAENQQAQNYGYAFVNSSVPIYDYGTTYRQTFEAVTVPNLSKNGLKQNVSRKRAQINQEPQVYGMLHPNGQIYGYDTASLTPSAPMNSEDALVIQIPQCIESSGYVPVAVHAVGDYIITTLKNESIL</sequence>
<dbReference type="Proteomes" id="UP001168821">
    <property type="component" value="Unassembled WGS sequence"/>
</dbReference>
<evidence type="ECO:0000313" key="1">
    <source>
        <dbReference type="EMBL" id="KAJ3644534.1"/>
    </source>
</evidence>
<organism evidence="1 2">
    <name type="scientific">Zophobas morio</name>
    <dbReference type="NCBI Taxonomy" id="2755281"/>
    <lineage>
        <taxon>Eukaryota</taxon>
        <taxon>Metazoa</taxon>
        <taxon>Ecdysozoa</taxon>
        <taxon>Arthropoda</taxon>
        <taxon>Hexapoda</taxon>
        <taxon>Insecta</taxon>
        <taxon>Pterygota</taxon>
        <taxon>Neoptera</taxon>
        <taxon>Endopterygota</taxon>
        <taxon>Coleoptera</taxon>
        <taxon>Polyphaga</taxon>
        <taxon>Cucujiformia</taxon>
        <taxon>Tenebrionidae</taxon>
        <taxon>Zophobas</taxon>
    </lineage>
</organism>
<comment type="caution">
    <text evidence="1">The sequence shown here is derived from an EMBL/GenBank/DDBJ whole genome shotgun (WGS) entry which is preliminary data.</text>
</comment>
<accession>A0AA38I0T6</accession>
<gene>
    <name evidence="1" type="ORF">Zmor_022259</name>
</gene>
<reference evidence="1" key="1">
    <citation type="journal article" date="2023" name="G3 (Bethesda)">
        <title>Whole genome assemblies of Zophobas morio and Tenebrio molitor.</title>
        <authorList>
            <person name="Kaur S."/>
            <person name="Stinson S.A."/>
            <person name="diCenzo G.C."/>
        </authorList>
    </citation>
    <scope>NUCLEOTIDE SEQUENCE</scope>
    <source>
        <strain evidence="1">QUZm001</strain>
    </source>
</reference>